<keyword evidence="4" id="KW-0067">ATP-binding</keyword>
<dbReference type="EC" id="2.7.7.89" evidence="10"/>
<feature type="compositionally biased region" description="Low complexity" evidence="7">
    <location>
        <begin position="92"/>
        <end position="126"/>
    </location>
</feature>
<dbReference type="GO" id="GO:0000820">
    <property type="term" value="P:regulation of glutamine family amino acid metabolic process"/>
    <property type="evidence" value="ECO:0007669"/>
    <property type="project" value="TreeGrafter"/>
</dbReference>
<evidence type="ECO:0000256" key="7">
    <source>
        <dbReference type="SAM" id="MobiDB-lite"/>
    </source>
</evidence>
<dbReference type="Proteomes" id="UP000279968">
    <property type="component" value="Unassembled WGS sequence"/>
</dbReference>
<dbReference type="PANTHER" id="PTHR30621">
    <property type="entry name" value="GLUTAMINE SYNTHETASE ADENYLYLTRANSFERASE"/>
    <property type="match status" value="1"/>
</dbReference>
<dbReference type="GO" id="GO:0047388">
    <property type="term" value="F:[glutamine synthetase]-adenylyl-L-tyrosine phosphorylase activity"/>
    <property type="evidence" value="ECO:0007669"/>
    <property type="project" value="UniProtKB-EC"/>
</dbReference>
<feature type="domain" description="PII-uridylyltransferase/Glutamine-synthetase adenylyltransferase" evidence="9">
    <location>
        <begin position="935"/>
        <end position="1071"/>
    </location>
</feature>
<evidence type="ECO:0000256" key="3">
    <source>
        <dbReference type="ARBA" id="ARBA00022741"/>
    </source>
</evidence>
<feature type="region of interest" description="Disordered" evidence="7">
    <location>
        <begin position="1"/>
        <end position="29"/>
    </location>
</feature>
<evidence type="ECO:0000259" key="8">
    <source>
        <dbReference type="Pfam" id="PF03710"/>
    </source>
</evidence>
<dbReference type="PANTHER" id="PTHR30621:SF0">
    <property type="entry name" value="BIFUNCTIONAL GLUTAMINE SYNTHETASE ADENYLYLTRANSFERASE_ADENYLYL-REMOVING ENZYME"/>
    <property type="match status" value="1"/>
</dbReference>
<keyword evidence="3" id="KW-0547">Nucleotide-binding</keyword>
<keyword evidence="11" id="KW-1185">Reference proteome</keyword>
<evidence type="ECO:0000256" key="5">
    <source>
        <dbReference type="ARBA" id="ARBA00022842"/>
    </source>
</evidence>
<keyword evidence="5" id="KW-0460">Magnesium</keyword>
<feature type="region of interest" description="Disordered" evidence="7">
    <location>
        <begin position="83"/>
        <end position="126"/>
    </location>
</feature>
<dbReference type="Gene3D" id="3.30.460.10">
    <property type="entry name" value="Beta Polymerase, domain 2"/>
    <property type="match status" value="2"/>
</dbReference>
<feature type="domain" description="Glutamate-ammonia ligase adenylyltransferase repeated" evidence="8">
    <location>
        <begin position="657"/>
        <end position="910"/>
    </location>
</feature>
<feature type="domain" description="PII-uridylyltransferase/Glutamine-synthetase adenylyltransferase" evidence="9">
    <location>
        <begin position="408"/>
        <end position="551"/>
    </location>
</feature>
<dbReference type="EMBL" id="RBAN01000002">
    <property type="protein sequence ID" value="RKN55831.1"/>
    <property type="molecule type" value="Genomic_DNA"/>
</dbReference>
<evidence type="ECO:0000256" key="4">
    <source>
        <dbReference type="ARBA" id="ARBA00022840"/>
    </source>
</evidence>
<dbReference type="InterPro" id="IPR023057">
    <property type="entry name" value="GlnE"/>
</dbReference>
<gene>
    <name evidence="10" type="ORF">D7193_14625</name>
</gene>
<dbReference type="InterPro" id="IPR013546">
    <property type="entry name" value="PII_UdlTrfase/GS_AdlTrfase"/>
</dbReference>
<reference evidence="10 11" key="1">
    <citation type="journal article" date="2015" name="Int. J. Syst. Evol. Microbiol.">
        <title>Micromonospora costi sp. nov., isolated from a leaf of Costus speciosus.</title>
        <authorList>
            <person name="Thawai C."/>
        </authorList>
    </citation>
    <scope>NUCLEOTIDE SEQUENCE [LARGE SCALE GENOMIC DNA]</scope>
    <source>
        <strain evidence="10 11">CS1-12</strain>
    </source>
</reference>
<dbReference type="GO" id="GO:0005524">
    <property type="term" value="F:ATP binding"/>
    <property type="evidence" value="ECO:0007669"/>
    <property type="project" value="UniProtKB-KW"/>
</dbReference>
<evidence type="ECO:0000256" key="6">
    <source>
        <dbReference type="ARBA" id="ARBA00023268"/>
    </source>
</evidence>
<dbReference type="GO" id="GO:0008882">
    <property type="term" value="F:[glutamate-ammonia-ligase] adenylyltransferase activity"/>
    <property type="evidence" value="ECO:0007669"/>
    <property type="project" value="UniProtKB-EC"/>
</dbReference>
<accession>A0A3B0A5X7</accession>
<dbReference type="InterPro" id="IPR043519">
    <property type="entry name" value="NT_sf"/>
</dbReference>
<dbReference type="RefSeq" id="WP_120780014.1">
    <property type="nucleotide sequence ID" value="NZ_JBHLUP010000002.1"/>
</dbReference>
<evidence type="ECO:0000256" key="1">
    <source>
        <dbReference type="ARBA" id="ARBA00022679"/>
    </source>
</evidence>
<keyword evidence="2 10" id="KW-0548">Nucleotidyltransferase</keyword>
<evidence type="ECO:0000259" key="9">
    <source>
        <dbReference type="Pfam" id="PF08335"/>
    </source>
</evidence>
<dbReference type="SUPFAM" id="SSF81593">
    <property type="entry name" value="Nucleotidyltransferase substrate binding subunit/domain"/>
    <property type="match status" value="2"/>
</dbReference>
<dbReference type="CDD" id="cd05401">
    <property type="entry name" value="NT_GlnE_GlnD_like"/>
    <property type="match status" value="2"/>
</dbReference>
<dbReference type="Pfam" id="PF08335">
    <property type="entry name" value="GlnD_UR_UTase"/>
    <property type="match status" value="2"/>
</dbReference>
<keyword evidence="1 10" id="KW-0808">Transferase</keyword>
<evidence type="ECO:0000313" key="11">
    <source>
        <dbReference type="Proteomes" id="UP000279968"/>
    </source>
</evidence>
<evidence type="ECO:0000256" key="2">
    <source>
        <dbReference type="ARBA" id="ARBA00022695"/>
    </source>
</evidence>
<feature type="domain" description="Glutamate-ammonia ligase adenylyltransferase repeated" evidence="8">
    <location>
        <begin position="218"/>
        <end position="383"/>
    </location>
</feature>
<dbReference type="OrthoDB" id="9759366at2"/>
<keyword evidence="6" id="KW-0511">Multifunctional enzyme</keyword>
<dbReference type="Gene3D" id="1.20.120.330">
    <property type="entry name" value="Nucleotidyltransferases domain 2"/>
    <property type="match status" value="2"/>
</dbReference>
<sequence>MSRPTSAPGRLARYGFGTAQGDGGARAADLLGPDGLDLWRPDRQEPVDERAAELLTALSRAADPDLALRQLHRIVEAEHRLQGTATTSGADAHPTAPASAAPHPTATTAGAAASAAPAGTGARPAATTAGAAAPAGVGVRPAATTAGAAIAGPAGSALLEALHADPGLRRRLIAVLGASSALGDHLVANPDQWTVLRTAPDGLAPPAEGRLGTIGDGNPIAALRQAYRLALLRIAAADLTGGRGLEQIMAALSALADDTLRAAYGIAVAELPEGTAVPRLAVVAMGKCGGDELNYVSDVDVIFVAASDDDLAAATTIATRLIHICGLVAWPVDAALRPEGNRGPLVRTLASHLAYYGRWARTWEFQALLKARPAAGDLELGQEWIDQLAPLVWRAAERPEAVEDVRAMRRKIIDNIPPKELEREIKRGPGGLRDIEFAVQLLQLVHGRGDESLRVPGTIPALRALVAGGYVGRADGEALLRGYRFLRGVEHRLQLQGLRRTHTVPTDPNALRWLAAALGYTATPGRSAVEEFRAEWVTHASEVRRLHAKLLYRPLLESVARVPADGLRLTPEAARHRLEILGFGDPAGALRHLQALTGGVSRTAAIQRTLLPVLLSEFADAPEPDRGLLNYRQVSDKLGSTPWYLRLLRDEGPVARRLARVLSSSRYAADLLAREPEALRLLAEENELVPRPRDVLYEGFTAAAARHTDPVEATRAVRALRRRELVRIACADVLCRAGSLAPTPTRPDGGGRRGAALTEVAAVGAALTDVTDATLAAALRTARAAQPTPPGLRFAVIGMGRLGGYESNYLSDADVLFVYDPPPGADESAASAAAHGVAEELRRLLGMPAPDPPLGVDADLRPEGRQGPLVRSLAAYAQYYARWSRVWEAQALLRARFVCGDADLGAEFEALVDPVRYPADGLTREQIVEIRRIKARVEHERLPRGADPATHTKLGRGGLADVEWAVQLLQLRHGGAVPALRGTRTLDALSAARDADLVDPADAAAMAAGWTLAAQVRNALMLVRGRAGDQLPRHGVELAGVVRLLGADDPGQFLDDYLRTTRRSRAAMERVFDA</sequence>
<dbReference type="GO" id="GO:0005829">
    <property type="term" value="C:cytosol"/>
    <property type="evidence" value="ECO:0007669"/>
    <property type="project" value="TreeGrafter"/>
</dbReference>
<name>A0A3B0A5X7_9ACTN</name>
<dbReference type="AlphaFoldDB" id="A0A3B0A5X7"/>
<organism evidence="10 11">
    <name type="scientific">Micromonospora costi</name>
    <dbReference type="NCBI Taxonomy" id="1530042"/>
    <lineage>
        <taxon>Bacteria</taxon>
        <taxon>Bacillati</taxon>
        <taxon>Actinomycetota</taxon>
        <taxon>Actinomycetes</taxon>
        <taxon>Micromonosporales</taxon>
        <taxon>Micromonosporaceae</taxon>
        <taxon>Micromonospora</taxon>
    </lineage>
</organism>
<protein>
    <submittedName>
        <fullName evidence="10">Bifunctional [glutamine synthetase] adenylyltransferase/[glutamine synthetase]-adenylyl-L-tyrosine phosphorylase</fullName>
        <ecNumber evidence="10">2.7.7.42</ecNumber>
        <ecNumber evidence="10">2.7.7.89</ecNumber>
    </submittedName>
</protein>
<dbReference type="SUPFAM" id="SSF81301">
    <property type="entry name" value="Nucleotidyltransferase"/>
    <property type="match status" value="2"/>
</dbReference>
<dbReference type="NCBIfam" id="NF010707">
    <property type="entry name" value="PRK14109.1"/>
    <property type="match status" value="1"/>
</dbReference>
<proteinExistence type="predicted"/>
<evidence type="ECO:0000313" key="10">
    <source>
        <dbReference type="EMBL" id="RKN55831.1"/>
    </source>
</evidence>
<dbReference type="InterPro" id="IPR005190">
    <property type="entry name" value="GlnE_rpt_dom"/>
</dbReference>
<dbReference type="Pfam" id="PF03710">
    <property type="entry name" value="GlnE"/>
    <property type="match status" value="2"/>
</dbReference>
<comment type="caution">
    <text evidence="10">The sequence shown here is derived from an EMBL/GenBank/DDBJ whole genome shotgun (WGS) entry which is preliminary data.</text>
</comment>
<dbReference type="EC" id="2.7.7.42" evidence="10"/>